<dbReference type="PANTHER" id="PTHR37814:SF1">
    <property type="entry name" value="MEMBRANE PROTEIN"/>
    <property type="match status" value="1"/>
</dbReference>
<reference evidence="2" key="1">
    <citation type="submission" date="2022-12" db="EMBL/GenBank/DDBJ databases">
        <authorList>
            <person name="Wang J."/>
        </authorList>
    </citation>
    <scope>NUCLEOTIDE SEQUENCE</scope>
    <source>
        <strain evidence="2">HY-45-18</strain>
    </source>
</reference>
<feature type="transmembrane region" description="Helical" evidence="1">
    <location>
        <begin position="297"/>
        <end position="318"/>
    </location>
</feature>
<feature type="transmembrane region" description="Helical" evidence="1">
    <location>
        <begin position="185"/>
        <end position="205"/>
    </location>
</feature>
<keyword evidence="3" id="KW-1185">Reference proteome</keyword>
<evidence type="ECO:0000313" key="3">
    <source>
        <dbReference type="Proteomes" id="UP001078443"/>
    </source>
</evidence>
<keyword evidence="1" id="KW-1133">Transmembrane helix</keyword>
<feature type="transmembrane region" description="Helical" evidence="1">
    <location>
        <begin position="43"/>
        <end position="68"/>
    </location>
</feature>
<feature type="transmembrane region" description="Helical" evidence="1">
    <location>
        <begin position="116"/>
        <end position="134"/>
    </location>
</feature>
<feature type="transmembrane region" description="Helical" evidence="1">
    <location>
        <begin position="217"/>
        <end position="240"/>
    </location>
</feature>
<feature type="transmembrane region" description="Helical" evidence="1">
    <location>
        <begin position="260"/>
        <end position="277"/>
    </location>
</feature>
<dbReference type="InterPro" id="IPR038728">
    <property type="entry name" value="YkvI-like"/>
</dbReference>
<sequence>MKKNLTLTFQLAAVFIGTIVGAGLASGEEITLFFSRCGYKSFIGILICLIIYISMGFIIVHISIKYNLKSYNEFIKMVSPGFLGQVTDFLTGIFLISGASIILAGSGALLSQYFHISKWFGIILMAIVSLFVLLKGTEGLIEINSFIVPCLITIITTIFILFISLSKEIVSVSYIKSIPSYSNNWLISSLLYAGFNIISCSGVLVPLSSEIKSKKQLLSGVAIGSLILTALSFMINFMLLMNIPNIFKYDIPLLYVANRFGFLIQLMLLCIMWMEMFSTEVSDIYSISKTLEHVFKIPYKSSVIIVLLIAIPISQFGFVNLISYIYPAFGAISLVFIIQCLVFYFKHRKSLKKVS</sequence>
<dbReference type="Proteomes" id="UP001078443">
    <property type="component" value="Unassembled WGS sequence"/>
</dbReference>
<dbReference type="PANTHER" id="PTHR37814">
    <property type="entry name" value="CONSERVED MEMBRANE PROTEIN"/>
    <property type="match status" value="1"/>
</dbReference>
<organism evidence="2 3">
    <name type="scientific">Clostridium aestuarii</name>
    <dbReference type="NCBI Taxonomy" id="338193"/>
    <lineage>
        <taxon>Bacteria</taxon>
        <taxon>Bacillati</taxon>
        <taxon>Bacillota</taxon>
        <taxon>Clostridia</taxon>
        <taxon>Eubacteriales</taxon>
        <taxon>Clostridiaceae</taxon>
        <taxon>Clostridium</taxon>
    </lineage>
</organism>
<evidence type="ECO:0000313" key="2">
    <source>
        <dbReference type="EMBL" id="MCY6485689.1"/>
    </source>
</evidence>
<gene>
    <name evidence="2" type="ORF">OW763_15270</name>
</gene>
<evidence type="ECO:0000256" key="1">
    <source>
        <dbReference type="SAM" id="Phobius"/>
    </source>
</evidence>
<feature type="transmembrane region" description="Helical" evidence="1">
    <location>
        <begin position="324"/>
        <end position="345"/>
    </location>
</feature>
<dbReference type="EMBL" id="JAPQER010000009">
    <property type="protein sequence ID" value="MCY6485689.1"/>
    <property type="molecule type" value="Genomic_DNA"/>
</dbReference>
<proteinExistence type="predicted"/>
<keyword evidence="1" id="KW-0812">Transmembrane</keyword>
<comment type="caution">
    <text evidence="2">The sequence shown here is derived from an EMBL/GenBank/DDBJ whole genome shotgun (WGS) entry which is preliminary data.</text>
</comment>
<feature type="transmembrane region" description="Helical" evidence="1">
    <location>
        <begin position="146"/>
        <end position="165"/>
    </location>
</feature>
<keyword evidence="1" id="KW-0472">Membrane</keyword>
<feature type="transmembrane region" description="Helical" evidence="1">
    <location>
        <begin position="89"/>
        <end position="110"/>
    </location>
</feature>
<name>A0ABT4D367_9CLOT</name>
<protein>
    <submittedName>
        <fullName evidence="2">Transporter</fullName>
    </submittedName>
</protein>
<accession>A0ABT4D367</accession>